<dbReference type="STRING" id="270351.Maq22A_c14310"/>
<organism evidence="7 8">
    <name type="scientific">Methylobacterium aquaticum</name>
    <dbReference type="NCBI Taxonomy" id="270351"/>
    <lineage>
        <taxon>Bacteria</taxon>
        <taxon>Pseudomonadati</taxon>
        <taxon>Pseudomonadota</taxon>
        <taxon>Alphaproteobacteria</taxon>
        <taxon>Hyphomicrobiales</taxon>
        <taxon>Methylobacteriaceae</taxon>
        <taxon>Methylobacterium</taxon>
    </lineage>
</organism>
<dbReference type="OrthoDB" id="7848394at2"/>
<protein>
    <recommendedName>
        <fullName evidence="6">JAB domain-containing protein</fullName>
    </recommendedName>
</protein>
<keyword evidence="1" id="KW-0645">Protease</keyword>
<accession>A0A0C6FC33</accession>
<dbReference type="GO" id="GO:0008237">
    <property type="term" value="F:metallopeptidase activity"/>
    <property type="evidence" value="ECO:0007669"/>
    <property type="project" value="UniProtKB-KW"/>
</dbReference>
<dbReference type="SUPFAM" id="SSF102712">
    <property type="entry name" value="JAB1/MPN domain"/>
    <property type="match status" value="1"/>
</dbReference>
<evidence type="ECO:0000256" key="5">
    <source>
        <dbReference type="ARBA" id="ARBA00023049"/>
    </source>
</evidence>
<dbReference type="GO" id="GO:0046872">
    <property type="term" value="F:metal ion binding"/>
    <property type="evidence" value="ECO:0007669"/>
    <property type="project" value="UniProtKB-KW"/>
</dbReference>
<dbReference type="Gene3D" id="3.40.140.10">
    <property type="entry name" value="Cytidine Deaminase, domain 2"/>
    <property type="match status" value="1"/>
</dbReference>
<evidence type="ECO:0000256" key="1">
    <source>
        <dbReference type="ARBA" id="ARBA00022670"/>
    </source>
</evidence>
<evidence type="ECO:0000313" key="8">
    <source>
        <dbReference type="Proteomes" id="UP000061432"/>
    </source>
</evidence>
<reference evidence="8" key="2">
    <citation type="submission" date="2015-01" db="EMBL/GenBank/DDBJ databases">
        <title>Complete genome sequence of Methylobacterium aquaticum strain 22A.</title>
        <authorList>
            <person name="Tani A."/>
            <person name="Ogura Y."/>
            <person name="Hayashi T."/>
        </authorList>
    </citation>
    <scope>NUCLEOTIDE SEQUENCE [LARGE SCALE GENOMIC DNA]</scope>
    <source>
        <strain evidence="8">MA-22A</strain>
    </source>
</reference>
<dbReference type="InterPro" id="IPR028090">
    <property type="entry name" value="JAB_dom_prok"/>
</dbReference>
<dbReference type="AlphaFoldDB" id="A0A0C6FC33"/>
<evidence type="ECO:0000313" key="7">
    <source>
        <dbReference type="EMBL" id="BAQ46048.1"/>
    </source>
</evidence>
<keyword evidence="4" id="KW-0862">Zinc</keyword>
<evidence type="ECO:0000256" key="4">
    <source>
        <dbReference type="ARBA" id="ARBA00022833"/>
    </source>
</evidence>
<keyword evidence="5" id="KW-0482">Metalloprotease</keyword>
<dbReference type="PATRIC" id="fig|270351.10.peg.2760"/>
<sequence length="160" mass="17492">MPRLRAGRVILQFGDGGLILLAPSVEAAVARFLSDAEIRLEAGGIFVGSHRGPHVEITACTTPLPRDVRRPTLFDRRDPGHSAAALEAWTRSGGTETFVGEWHTHPVDDPMPSGLDRRTWASIMGRVPDPVVFLIAGRRSVWCAHGWRGELRRAAVLDGE</sequence>
<dbReference type="EMBL" id="AP014704">
    <property type="protein sequence ID" value="BAQ46048.1"/>
    <property type="molecule type" value="Genomic_DNA"/>
</dbReference>
<dbReference type="Proteomes" id="UP000061432">
    <property type="component" value="Chromosome"/>
</dbReference>
<feature type="domain" description="JAB" evidence="6">
    <location>
        <begin position="36"/>
        <end position="138"/>
    </location>
</feature>
<dbReference type="GO" id="GO:0006508">
    <property type="term" value="P:proteolysis"/>
    <property type="evidence" value="ECO:0007669"/>
    <property type="project" value="UniProtKB-KW"/>
</dbReference>
<gene>
    <name evidence="7" type="ORF">Maq22A_c14310</name>
</gene>
<reference evidence="7 8" key="1">
    <citation type="journal article" date="2015" name="Genome Announc.">
        <title>Complete Genome Sequence of Methylobacterium aquaticum Strain 22A, Isolated from Racomitrium japonicum Moss.</title>
        <authorList>
            <person name="Tani A."/>
            <person name="Ogura Y."/>
            <person name="Hayashi T."/>
            <person name="Kimbara K."/>
        </authorList>
    </citation>
    <scope>NUCLEOTIDE SEQUENCE [LARGE SCALE GENOMIC DNA]</scope>
    <source>
        <strain evidence="7 8">MA-22A</strain>
    </source>
</reference>
<dbReference type="Pfam" id="PF14464">
    <property type="entry name" value="Prok-JAB"/>
    <property type="match status" value="1"/>
</dbReference>
<dbReference type="KEGG" id="maqu:Maq22A_c14310"/>
<evidence type="ECO:0000259" key="6">
    <source>
        <dbReference type="Pfam" id="PF14464"/>
    </source>
</evidence>
<proteinExistence type="predicted"/>
<keyword evidence="2" id="KW-0479">Metal-binding</keyword>
<name>A0A0C6FC33_9HYPH</name>
<evidence type="ECO:0000256" key="3">
    <source>
        <dbReference type="ARBA" id="ARBA00022801"/>
    </source>
</evidence>
<keyword evidence="3" id="KW-0378">Hydrolase</keyword>
<evidence type="ECO:0000256" key="2">
    <source>
        <dbReference type="ARBA" id="ARBA00022723"/>
    </source>
</evidence>